<reference evidence="1 2" key="1">
    <citation type="submission" date="2016-07" db="EMBL/GenBank/DDBJ databases">
        <authorList>
            <person name="Montgomery M.T."/>
            <person name="Pope W.H."/>
            <person name="Russell D.A."/>
            <person name="Garlena R.A."/>
            <person name="Jacobs-Sera D."/>
            <person name="Hendrix R.W."/>
            <person name="Hatfull G.F."/>
        </authorList>
    </citation>
    <scope>NUCLEOTIDE SEQUENCE [LARGE SCALE GENOMIC DNA]</scope>
</reference>
<dbReference type="OrthoDB" id="36475at10239"/>
<protein>
    <submittedName>
        <fullName evidence="1">Uncharacterized protein</fullName>
    </submittedName>
</protein>
<sequence>MKQLLNPPSELTDLEAEIAKGWEDWEAMPDSAARDQLRDELWAKEDRADRLIDQAGR</sequence>
<gene>
    <name evidence="1" type="primary">93</name>
    <name evidence="1" type="ORF">SEA_TWISTER6_93</name>
</gene>
<accession>A0A1B3B1V5</accession>
<evidence type="ECO:0000313" key="2">
    <source>
        <dbReference type="Proteomes" id="UP000201729"/>
    </source>
</evidence>
<organism evidence="1 2">
    <name type="scientific">Gordonia phage Twister6</name>
    <dbReference type="NCBI Taxonomy" id="1887655"/>
    <lineage>
        <taxon>Viruses</taxon>
        <taxon>Duplodnaviria</taxon>
        <taxon>Heunggongvirae</taxon>
        <taxon>Uroviricota</taxon>
        <taxon>Caudoviricetes</taxon>
        <taxon>Stackebrandtviridae</taxon>
        <taxon>Frickvirinae</taxon>
        <taxon>Wizardvirus</taxon>
        <taxon>Wizardvirus twister6</taxon>
    </lineage>
</organism>
<keyword evidence="2" id="KW-1185">Reference proteome</keyword>
<name>A0A1B3B1V5_9CAUD</name>
<dbReference type="RefSeq" id="YP_009284864.1">
    <property type="nucleotide sequence ID" value="NC_031052.1"/>
</dbReference>
<dbReference type="KEGG" id="vg:29065065"/>
<evidence type="ECO:0000313" key="1">
    <source>
        <dbReference type="EMBL" id="AOE45002.1"/>
    </source>
</evidence>
<proteinExistence type="predicted"/>
<dbReference type="GeneID" id="29065065"/>
<dbReference type="EMBL" id="KX557286">
    <property type="protein sequence ID" value="AOE45002.1"/>
    <property type="molecule type" value="Genomic_DNA"/>
</dbReference>
<dbReference type="Proteomes" id="UP000201729">
    <property type="component" value="Segment"/>
</dbReference>